<reference evidence="1 2" key="1">
    <citation type="submission" date="2020-08" db="EMBL/GenBank/DDBJ databases">
        <title>Genomic Encyclopedia of Type Strains, Phase IV (KMG-IV): sequencing the most valuable type-strain genomes for metagenomic binning, comparative biology and taxonomic classification.</title>
        <authorList>
            <person name="Goeker M."/>
        </authorList>
    </citation>
    <scope>NUCLEOTIDE SEQUENCE [LARGE SCALE GENOMIC DNA]</scope>
    <source>
        <strain evidence="1 2">DSM 24661</strain>
    </source>
</reference>
<dbReference type="SUPFAM" id="SSF56784">
    <property type="entry name" value="HAD-like"/>
    <property type="match status" value="1"/>
</dbReference>
<protein>
    <submittedName>
        <fullName evidence="1">Uncharacterized protein</fullName>
    </submittedName>
</protein>
<dbReference type="NCBIfam" id="TIGR00099">
    <property type="entry name" value="Cof-subfamily"/>
    <property type="match status" value="1"/>
</dbReference>
<dbReference type="GO" id="GO:0000287">
    <property type="term" value="F:magnesium ion binding"/>
    <property type="evidence" value="ECO:0007669"/>
    <property type="project" value="TreeGrafter"/>
</dbReference>
<gene>
    <name evidence="1" type="ORF">HNR32_001770</name>
</gene>
<dbReference type="EMBL" id="JACHFH010000020">
    <property type="protein sequence ID" value="MBB5336620.1"/>
    <property type="molecule type" value="Genomic_DNA"/>
</dbReference>
<dbReference type="InterPro" id="IPR023214">
    <property type="entry name" value="HAD_sf"/>
</dbReference>
<dbReference type="PANTHER" id="PTHR10000:SF53">
    <property type="entry name" value="5-AMINO-6-(5-PHOSPHO-D-RIBITYLAMINO)URACIL PHOSPHATASE YBJI-RELATED"/>
    <property type="match status" value="1"/>
</dbReference>
<dbReference type="GO" id="GO:0005829">
    <property type="term" value="C:cytosol"/>
    <property type="evidence" value="ECO:0007669"/>
    <property type="project" value="TreeGrafter"/>
</dbReference>
<comment type="caution">
    <text evidence="1">The sequence shown here is derived from an EMBL/GenBank/DDBJ whole genome shotgun (WGS) entry which is preliminary data.</text>
</comment>
<dbReference type="SFLD" id="SFLDG01140">
    <property type="entry name" value="C2.B:_Phosphomannomutase_and_P"/>
    <property type="match status" value="1"/>
</dbReference>
<dbReference type="AlphaFoldDB" id="A0A840UKB2"/>
<dbReference type="Pfam" id="PF08282">
    <property type="entry name" value="Hydrolase_3"/>
    <property type="match status" value="1"/>
</dbReference>
<dbReference type="PANTHER" id="PTHR10000">
    <property type="entry name" value="PHOSPHOSERINE PHOSPHATASE"/>
    <property type="match status" value="1"/>
</dbReference>
<dbReference type="Gene3D" id="3.40.50.1000">
    <property type="entry name" value="HAD superfamily/HAD-like"/>
    <property type="match status" value="1"/>
</dbReference>
<evidence type="ECO:0000313" key="2">
    <source>
        <dbReference type="Proteomes" id="UP000559117"/>
    </source>
</evidence>
<dbReference type="Gene3D" id="3.30.1240.10">
    <property type="match status" value="1"/>
</dbReference>
<dbReference type="SFLD" id="SFLDS00003">
    <property type="entry name" value="Haloacid_Dehalogenase"/>
    <property type="match status" value="1"/>
</dbReference>
<dbReference type="SFLD" id="SFLDG01144">
    <property type="entry name" value="C2.B.4:_PGP_Like"/>
    <property type="match status" value="1"/>
</dbReference>
<organism evidence="1 2">
    <name type="scientific">Pectinatus brassicae</name>
    <dbReference type="NCBI Taxonomy" id="862415"/>
    <lineage>
        <taxon>Bacteria</taxon>
        <taxon>Bacillati</taxon>
        <taxon>Bacillota</taxon>
        <taxon>Negativicutes</taxon>
        <taxon>Selenomonadales</taxon>
        <taxon>Selenomonadaceae</taxon>
        <taxon>Pectinatus</taxon>
    </lineage>
</organism>
<dbReference type="InterPro" id="IPR006379">
    <property type="entry name" value="HAD-SF_hydro_IIB"/>
</dbReference>
<evidence type="ECO:0000313" key="1">
    <source>
        <dbReference type="EMBL" id="MBB5336620.1"/>
    </source>
</evidence>
<dbReference type="RefSeq" id="WP_183861718.1">
    <property type="nucleotide sequence ID" value="NZ_JACHFH010000020.1"/>
</dbReference>
<keyword evidence="2" id="KW-1185">Reference proteome</keyword>
<dbReference type="GO" id="GO:0016791">
    <property type="term" value="F:phosphatase activity"/>
    <property type="evidence" value="ECO:0007669"/>
    <property type="project" value="UniProtKB-ARBA"/>
</dbReference>
<dbReference type="InterPro" id="IPR036412">
    <property type="entry name" value="HAD-like_sf"/>
</dbReference>
<proteinExistence type="predicted"/>
<dbReference type="Proteomes" id="UP000559117">
    <property type="component" value="Unassembled WGS sequence"/>
</dbReference>
<dbReference type="InterPro" id="IPR000150">
    <property type="entry name" value="Cof"/>
</dbReference>
<sequence length="269" mass="30185">MIKWIISDMDGTLLDDCGNLPHDFDEIIMELKKRNIIFSPASGRQHDALVHQFSKYKDDWLFIAENGTMVSKGDKLLSSSSLPAELTDSLIAAATSLPGVYTVVCTCQGSYIVDKYQPFIDEMAKYYTRHQLIDDFSQITDPIIKISVCDCDNNKAIHTAYNQLEKYKADVQVVMASAVWVDIMPQNINKGIAIQKIQSMLDIKPEECMAFGDFYNDCEMLKAVGESYAMDNAVDEVKSIAKYIAPSNNQHGVTKTIKTYLQNTYKGDA</sequence>
<dbReference type="NCBIfam" id="TIGR01484">
    <property type="entry name" value="HAD-SF-IIB"/>
    <property type="match status" value="1"/>
</dbReference>
<accession>A0A840UKB2</accession>
<name>A0A840UKB2_9FIRM</name>